<reference evidence="3" key="2">
    <citation type="journal article" date="2017" name="Nat. Plants">
        <title>The Aegilops tauschii genome reveals multiple impacts of transposons.</title>
        <authorList>
            <person name="Zhao G."/>
            <person name="Zou C."/>
            <person name="Li K."/>
            <person name="Wang K."/>
            <person name="Li T."/>
            <person name="Gao L."/>
            <person name="Zhang X."/>
            <person name="Wang H."/>
            <person name="Yang Z."/>
            <person name="Liu X."/>
            <person name="Jiang W."/>
            <person name="Mao L."/>
            <person name="Kong X."/>
            <person name="Jiao Y."/>
            <person name="Jia J."/>
        </authorList>
    </citation>
    <scope>NUCLEOTIDE SEQUENCE [LARGE SCALE GENOMIC DNA]</scope>
    <source>
        <strain evidence="3">cv. AL8/78</strain>
    </source>
</reference>
<evidence type="ECO:0000313" key="2">
    <source>
        <dbReference type="EnsemblPlants" id="AET4Gv20859300.18"/>
    </source>
</evidence>
<protein>
    <submittedName>
        <fullName evidence="2">Uncharacterized protein</fullName>
    </submittedName>
</protein>
<name>A0A453JBX6_AEGTS</name>
<reference evidence="2" key="3">
    <citation type="journal article" date="2017" name="Nature">
        <title>Genome sequence of the progenitor of the wheat D genome Aegilops tauschii.</title>
        <authorList>
            <person name="Luo M.C."/>
            <person name="Gu Y.Q."/>
            <person name="Puiu D."/>
            <person name="Wang H."/>
            <person name="Twardziok S.O."/>
            <person name="Deal K.R."/>
            <person name="Huo N."/>
            <person name="Zhu T."/>
            <person name="Wang L."/>
            <person name="Wang Y."/>
            <person name="McGuire P.E."/>
            <person name="Liu S."/>
            <person name="Long H."/>
            <person name="Ramasamy R.K."/>
            <person name="Rodriguez J.C."/>
            <person name="Van S.L."/>
            <person name="Yuan L."/>
            <person name="Wang Z."/>
            <person name="Xia Z."/>
            <person name="Xiao L."/>
            <person name="Anderson O.D."/>
            <person name="Ouyang S."/>
            <person name="Liang Y."/>
            <person name="Zimin A.V."/>
            <person name="Pertea G."/>
            <person name="Qi P."/>
            <person name="Bennetzen J.L."/>
            <person name="Dai X."/>
            <person name="Dawson M.W."/>
            <person name="Muller H.G."/>
            <person name="Kugler K."/>
            <person name="Rivarola-Duarte L."/>
            <person name="Spannagl M."/>
            <person name="Mayer K.F.X."/>
            <person name="Lu F.H."/>
            <person name="Bevan M.W."/>
            <person name="Leroy P."/>
            <person name="Li P."/>
            <person name="You F.M."/>
            <person name="Sun Q."/>
            <person name="Liu Z."/>
            <person name="Lyons E."/>
            <person name="Wicker T."/>
            <person name="Salzberg S.L."/>
            <person name="Devos K.M."/>
            <person name="Dvorak J."/>
        </authorList>
    </citation>
    <scope>NUCLEOTIDE SEQUENCE [LARGE SCALE GENOMIC DNA]</scope>
    <source>
        <strain evidence="2">cv. AL8/78</strain>
    </source>
</reference>
<reference evidence="2" key="5">
    <citation type="journal article" date="2021" name="G3 (Bethesda)">
        <title>Aegilops tauschii genome assembly Aet v5.0 features greater sequence contiguity and improved annotation.</title>
        <authorList>
            <person name="Wang L."/>
            <person name="Zhu T."/>
            <person name="Rodriguez J.C."/>
            <person name="Deal K.R."/>
            <person name="Dubcovsky J."/>
            <person name="McGuire P.E."/>
            <person name="Lux T."/>
            <person name="Spannagl M."/>
            <person name="Mayer K.F.X."/>
            <person name="Baldrich P."/>
            <person name="Meyers B.C."/>
            <person name="Huo N."/>
            <person name="Gu Y.Q."/>
            <person name="Zhou H."/>
            <person name="Devos K.M."/>
            <person name="Bennetzen J.L."/>
            <person name="Unver T."/>
            <person name="Budak H."/>
            <person name="Gulick P.J."/>
            <person name="Galiba G."/>
            <person name="Kalapos B."/>
            <person name="Nelson D.R."/>
            <person name="Li P."/>
            <person name="You F.M."/>
            <person name="Luo M.C."/>
            <person name="Dvorak J."/>
        </authorList>
    </citation>
    <scope>NUCLEOTIDE SEQUENCE [LARGE SCALE GENOMIC DNA]</scope>
    <source>
        <strain evidence="2">cv. AL8/78</strain>
    </source>
</reference>
<reference evidence="3" key="1">
    <citation type="journal article" date="2014" name="Science">
        <title>Ancient hybridizations among the ancestral genomes of bread wheat.</title>
        <authorList>
            <consortium name="International Wheat Genome Sequencing Consortium,"/>
            <person name="Marcussen T."/>
            <person name="Sandve S.R."/>
            <person name="Heier L."/>
            <person name="Spannagl M."/>
            <person name="Pfeifer M."/>
            <person name="Jakobsen K.S."/>
            <person name="Wulff B.B."/>
            <person name="Steuernagel B."/>
            <person name="Mayer K.F."/>
            <person name="Olsen O.A."/>
        </authorList>
    </citation>
    <scope>NUCLEOTIDE SEQUENCE [LARGE SCALE GENOMIC DNA]</scope>
    <source>
        <strain evidence="3">cv. AL8/78</strain>
    </source>
</reference>
<proteinExistence type="predicted"/>
<accession>A0A453JBX6</accession>
<dbReference type="AlphaFoldDB" id="A0A453JBX6"/>
<organism evidence="2 3">
    <name type="scientific">Aegilops tauschii subsp. strangulata</name>
    <name type="common">Goatgrass</name>
    <dbReference type="NCBI Taxonomy" id="200361"/>
    <lineage>
        <taxon>Eukaryota</taxon>
        <taxon>Viridiplantae</taxon>
        <taxon>Streptophyta</taxon>
        <taxon>Embryophyta</taxon>
        <taxon>Tracheophyta</taxon>
        <taxon>Spermatophyta</taxon>
        <taxon>Magnoliopsida</taxon>
        <taxon>Liliopsida</taxon>
        <taxon>Poales</taxon>
        <taxon>Poaceae</taxon>
        <taxon>BOP clade</taxon>
        <taxon>Pooideae</taxon>
        <taxon>Triticodae</taxon>
        <taxon>Triticeae</taxon>
        <taxon>Triticinae</taxon>
        <taxon>Aegilops</taxon>
    </lineage>
</organism>
<sequence length="154" mass="17351">WSCLIRWVKYQLSDNGSVKCPQCGEGFEAMPINLHAPFCQEVHGYYESKFAEIGASIEDCTVYAELTSHLEELSVEVKLQDAELRALLDTHFAEMENVATVHVALANARLMSLKEQMKNMAEEDEATTEDLVELMELNCHQLFPSLPSLPPCPF</sequence>
<dbReference type="EnsemblPlants" id="AET4Gv20859300.18">
    <property type="protein sequence ID" value="AET4Gv20859300.18"/>
    <property type="gene ID" value="AET4Gv20859300"/>
</dbReference>
<dbReference type="Gramene" id="AET4Gv20859300.18">
    <property type="protein sequence ID" value="AET4Gv20859300.18"/>
    <property type="gene ID" value="AET4Gv20859300"/>
</dbReference>
<keyword evidence="3" id="KW-1185">Reference proteome</keyword>
<reference evidence="2" key="4">
    <citation type="submission" date="2019-03" db="UniProtKB">
        <authorList>
            <consortium name="EnsemblPlants"/>
        </authorList>
    </citation>
    <scope>IDENTIFICATION</scope>
</reference>
<dbReference type="Proteomes" id="UP000015105">
    <property type="component" value="Chromosome 4D"/>
</dbReference>
<evidence type="ECO:0000256" key="1">
    <source>
        <dbReference type="SAM" id="Coils"/>
    </source>
</evidence>
<evidence type="ECO:0000313" key="3">
    <source>
        <dbReference type="Proteomes" id="UP000015105"/>
    </source>
</evidence>
<feature type="coiled-coil region" evidence="1">
    <location>
        <begin position="70"/>
        <end position="130"/>
    </location>
</feature>
<keyword evidence="1" id="KW-0175">Coiled coil</keyword>